<dbReference type="CDD" id="cd08168">
    <property type="entry name" value="Cytochrom_C3"/>
    <property type="match status" value="1"/>
</dbReference>
<reference evidence="8 9" key="1">
    <citation type="submission" date="2020-08" db="EMBL/GenBank/DDBJ databases">
        <title>Bridging the membrane lipid divide: bacteria of the FCB group superphylum have the potential to synthesize archaeal ether lipids.</title>
        <authorList>
            <person name="Villanueva L."/>
            <person name="Von Meijenfeldt F.A.B."/>
            <person name="Westbye A.B."/>
            <person name="Yadav S."/>
            <person name="Hopmans E.C."/>
            <person name="Dutilh B.E."/>
            <person name="Sinninghe Damste J.S."/>
        </authorList>
    </citation>
    <scope>NUCLEOTIDE SEQUENCE [LARGE SCALE GENOMIC DNA]</scope>
    <source>
        <strain evidence="8">NIOZ-UU27</strain>
    </source>
</reference>
<organism evidence="8 9">
    <name type="scientific">Candidatus Desulfacyla euxinica</name>
    <dbReference type="NCBI Taxonomy" id="2841693"/>
    <lineage>
        <taxon>Bacteria</taxon>
        <taxon>Deltaproteobacteria</taxon>
        <taxon>Candidatus Desulfacyla</taxon>
    </lineage>
</organism>
<evidence type="ECO:0000256" key="3">
    <source>
        <dbReference type="ARBA" id="ARBA00022723"/>
    </source>
</evidence>
<evidence type="ECO:0000313" key="8">
    <source>
        <dbReference type="EMBL" id="MBC8175829.1"/>
    </source>
</evidence>
<keyword evidence="2" id="KW-0349">Heme</keyword>
<sequence>MNKRFLTILIVALTGMLFLSVAALTFAAKQDVPDEITLQNKGYKKDKKGPVKLTHKKHSVEFKIACVDCHHVYKDGKNVWKEGDHVDKCSKCHPVLWEKGKKKKKGEAMKLQNAYHKNCKNCHKALAKENKPTGPFKKCNKCHEKKKK</sequence>
<dbReference type="Proteomes" id="UP000650524">
    <property type="component" value="Unassembled WGS sequence"/>
</dbReference>
<dbReference type="GO" id="GO:0009055">
    <property type="term" value="F:electron transfer activity"/>
    <property type="evidence" value="ECO:0007669"/>
    <property type="project" value="InterPro"/>
</dbReference>
<dbReference type="EMBL" id="JACNJD010000027">
    <property type="protein sequence ID" value="MBC8175829.1"/>
    <property type="molecule type" value="Genomic_DNA"/>
</dbReference>
<protein>
    <submittedName>
        <fullName evidence="8">Cytochrome c3 family protein</fullName>
    </submittedName>
</protein>
<keyword evidence="3" id="KW-0479">Metal-binding</keyword>
<dbReference type="AlphaFoldDB" id="A0A8J6MYZ3"/>
<keyword evidence="1" id="KW-0813">Transport</keyword>
<feature type="domain" description="Class III cytochrome C" evidence="7">
    <location>
        <begin position="41"/>
        <end position="143"/>
    </location>
</feature>
<comment type="caution">
    <text evidence="8">The sequence shown here is derived from an EMBL/GenBank/DDBJ whole genome shotgun (WGS) entry which is preliminary data.</text>
</comment>
<keyword evidence="6" id="KW-0732">Signal</keyword>
<evidence type="ECO:0000256" key="6">
    <source>
        <dbReference type="SAM" id="SignalP"/>
    </source>
</evidence>
<name>A0A8J6MYZ3_9DELT</name>
<keyword evidence="5" id="KW-0408">Iron</keyword>
<gene>
    <name evidence="8" type="ORF">H8E19_00380</name>
</gene>
<dbReference type="Gene3D" id="3.90.10.10">
    <property type="entry name" value="Cytochrome C3"/>
    <property type="match status" value="1"/>
</dbReference>
<keyword evidence="4" id="KW-0249">Electron transport</keyword>
<feature type="chain" id="PRO_5035254026" evidence="6">
    <location>
        <begin position="28"/>
        <end position="148"/>
    </location>
</feature>
<accession>A0A8J6MYZ3</accession>
<proteinExistence type="predicted"/>
<evidence type="ECO:0000256" key="2">
    <source>
        <dbReference type="ARBA" id="ARBA00022617"/>
    </source>
</evidence>
<evidence type="ECO:0000256" key="4">
    <source>
        <dbReference type="ARBA" id="ARBA00022982"/>
    </source>
</evidence>
<dbReference type="GO" id="GO:0020037">
    <property type="term" value="F:heme binding"/>
    <property type="evidence" value="ECO:0007669"/>
    <property type="project" value="InterPro"/>
</dbReference>
<dbReference type="InterPro" id="IPR036280">
    <property type="entry name" value="Multihaem_cyt_sf"/>
</dbReference>
<dbReference type="SUPFAM" id="SSF48695">
    <property type="entry name" value="Multiheme cytochromes"/>
    <property type="match status" value="1"/>
</dbReference>
<dbReference type="GO" id="GO:0046872">
    <property type="term" value="F:metal ion binding"/>
    <property type="evidence" value="ECO:0007669"/>
    <property type="project" value="UniProtKB-KW"/>
</dbReference>
<evidence type="ECO:0000313" key="9">
    <source>
        <dbReference type="Proteomes" id="UP000650524"/>
    </source>
</evidence>
<feature type="signal peptide" evidence="6">
    <location>
        <begin position="1"/>
        <end position="27"/>
    </location>
</feature>
<evidence type="ECO:0000256" key="1">
    <source>
        <dbReference type="ARBA" id="ARBA00022448"/>
    </source>
</evidence>
<evidence type="ECO:0000259" key="7">
    <source>
        <dbReference type="Pfam" id="PF02085"/>
    </source>
</evidence>
<dbReference type="InterPro" id="IPR020942">
    <property type="entry name" value="Cyt_c_III_dom"/>
</dbReference>
<evidence type="ECO:0000256" key="5">
    <source>
        <dbReference type="ARBA" id="ARBA00023004"/>
    </source>
</evidence>
<dbReference type="Pfam" id="PF02085">
    <property type="entry name" value="Cytochrom_CIII"/>
    <property type="match status" value="1"/>
</dbReference>